<feature type="domain" description="SpaA-like prealbumin fold" evidence="5">
    <location>
        <begin position="814"/>
        <end position="891"/>
    </location>
</feature>
<evidence type="ECO:0000259" key="5">
    <source>
        <dbReference type="Pfam" id="PF17802"/>
    </source>
</evidence>
<feature type="compositionally biased region" description="Polar residues" evidence="4">
    <location>
        <begin position="89"/>
        <end position="101"/>
    </location>
</feature>
<feature type="compositionally biased region" description="Basic and acidic residues" evidence="4">
    <location>
        <begin position="78"/>
        <end position="88"/>
    </location>
</feature>
<dbReference type="PANTHER" id="PTHR36108:SF13">
    <property type="entry name" value="COLOSSIN-B-RELATED"/>
    <property type="match status" value="1"/>
</dbReference>
<feature type="domain" description="SpaA-like prealbumin fold" evidence="5">
    <location>
        <begin position="614"/>
        <end position="704"/>
    </location>
</feature>
<evidence type="ECO:0000256" key="3">
    <source>
        <dbReference type="ARBA" id="ARBA00022729"/>
    </source>
</evidence>
<keyword evidence="3" id="KW-0732">Signal</keyword>
<organism evidence="6 7">
    <name type="scientific">Marinobacterium rhizophilum</name>
    <dbReference type="NCBI Taxonomy" id="420402"/>
    <lineage>
        <taxon>Bacteria</taxon>
        <taxon>Pseudomonadati</taxon>
        <taxon>Pseudomonadota</taxon>
        <taxon>Gammaproteobacteria</taxon>
        <taxon>Oceanospirillales</taxon>
        <taxon>Oceanospirillaceae</taxon>
        <taxon>Marinobacterium</taxon>
    </lineage>
</organism>
<evidence type="ECO:0000256" key="2">
    <source>
        <dbReference type="ARBA" id="ARBA00022525"/>
    </source>
</evidence>
<dbReference type="SUPFAM" id="SSF117074">
    <property type="entry name" value="Hypothetical protein PA1324"/>
    <property type="match status" value="3"/>
</dbReference>
<gene>
    <name evidence="6" type="ORF">KDW95_00430</name>
</gene>
<dbReference type="Gene3D" id="2.60.40.10">
    <property type="entry name" value="Immunoglobulins"/>
    <property type="match status" value="7"/>
</dbReference>
<comment type="similarity">
    <text evidence="1">Belongs to the serine-aspartate repeat-containing protein (SDr) family.</text>
</comment>
<protein>
    <recommendedName>
        <fullName evidence="5">SpaA-like prealbumin fold domain-containing protein</fullName>
    </recommendedName>
</protein>
<keyword evidence="7" id="KW-1185">Reference proteome</keyword>
<feature type="domain" description="SpaA-like prealbumin fold" evidence="5">
    <location>
        <begin position="716"/>
        <end position="806"/>
    </location>
</feature>
<feature type="domain" description="SpaA-like prealbumin fold" evidence="5">
    <location>
        <begin position="410"/>
        <end position="484"/>
    </location>
</feature>
<dbReference type="Proteomes" id="UP001058461">
    <property type="component" value="Chromosome"/>
</dbReference>
<reference evidence="6" key="1">
    <citation type="submission" date="2021-04" db="EMBL/GenBank/DDBJ databases">
        <title>Oceanospirillales bacteria with DddD are important DMSP degraders in coastal seawater.</title>
        <authorList>
            <person name="Liu J."/>
        </authorList>
    </citation>
    <scope>NUCLEOTIDE SEQUENCE</scope>
    <source>
        <strain evidence="6">D13-1</strain>
    </source>
</reference>
<evidence type="ECO:0000313" key="6">
    <source>
        <dbReference type="EMBL" id="UTW12195.1"/>
    </source>
</evidence>
<evidence type="ECO:0000256" key="4">
    <source>
        <dbReference type="SAM" id="MobiDB-lite"/>
    </source>
</evidence>
<dbReference type="PANTHER" id="PTHR36108">
    <property type="entry name" value="COLOSSIN-B-RELATED"/>
    <property type="match status" value="1"/>
</dbReference>
<name>A0ABY5HIJ9_9GAMM</name>
<accession>A0ABY5HIJ9</accession>
<sequence length="1077" mass="112832">MKTDTRGRRIGACILGAALGFVPLMVSATSLPGSHFEIDANANFAVDGTVPPAIDWALPAVASAAVVVIDQLTGSNDDSFKGGTKEDSVNPQTTTGSIPNNKSDLKHFGVYQESNGGDFLNLFWTRVQNPSGTTLMDFEFNAGNNLYPATSTGAQFPVREAGDLLVEYKLAQGGTTPQLFLYEWLVSGGNCEASNSYPCWGNKTDLAGIAIGSINTSTVSSGALGIDSFDPYTFGEASIDLNAIFPAGACRSFGFASLKSRSSDSFSAQMKDFIAPYPVNISNCANINIKKTDDGDPPMNLAGAVFRLYNDDGGTVGVFDTASAATPDTRATVRDSNPAVVIPDCTTDSDGECSWINVFAADYCIVEVTPPTGHSLPTDPDYYDCGTVTADNDFDVMFTNPRQPATVNILKKDDADPPSLLLGAEFTLYNDVGTVGTYDDGVDTSTGKSCTTNAAGVCSISNILPQGNYCIVETVTPTGYDTAAPQCENISLNETVELTFIDPRQPATVNILKKDDADPPSLLLGAEFTLYNDVGTVGTYDDGVDTSTGKSCTTNAAGVCSISNILPQGNYCIVETVTPTGYDTAAPQCENISLNETVELTFIDPRQPATVNILKKDDAEPPNLLSGAEFTLYNDTGLVGTYEDGVDSSTGKTCTTNASGVCSISNILPPGNYCLVETITPSGYTTADPQCVSLSLNDTVNLTFIDPRQAATVNVLKKDDAEPPNLLLGAEFTLYNDAGTVGVYDDGVDSSTGKTCTTNASGVCSISNILPPGDYCLVETLTPTGYDTADPQCVSIGLNETINLEFIDPRQPASVNILKKDDADNVLQGAGFTLYNDLGTVGTYDNGVDTSTGKTCVTSASGICTIDQILPPGGYCLVETVTPVGYETADPQCTNLSLNETVNLEFVDPRKRGAILITKTRKHAADGPGDHAHAGVTFTVSGGGLAVPAEVVTDANGQACVDDLLFSEFFGGNYSVTETLPTGYAADGDLTKFVTVDTVAGCDDSPYVGEEVSFSNTPLSDITVSFSSQVDGGTAATIDCQLANNPVDLSPAAFDDVSETSVDLLPGTYTCIIVVDP</sequence>
<feature type="region of interest" description="Disordered" evidence="4">
    <location>
        <begin position="78"/>
        <end position="101"/>
    </location>
</feature>
<proteinExistence type="inferred from homology"/>
<dbReference type="InterPro" id="IPR013783">
    <property type="entry name" value="Ig-like_fold"/>
</dbReference>
<dbReference type="InterPro" id="IPR041033">
    <property type="entry name" value="SpaA_PFL_dom_1"/>
</dbReference>
<evidence type="ECO:0000256" key="1">
    <source>
        <dbReference type="ARBA" id="ARBA00007257"/>
    </source>
</evidence>
<dbReference type="EMBL" id="CP073347">
    <property type="protein sequence ID" value="UTW12195.1"/>
    <property type="molecule type" value="Genomic_DNA"/>
</dbReference>
<keyword evidence="2" id="KW-0964">Secreted</keyword>
<feature type="domain" description="SpaA-like prealbumin fold" evidence="5">
    <location>
        <begin position="286"/>
        <end position="380"/>
    </location>
</feature>
<dbReference type="RefSeq" id="WP_255854255.1">
    <property type="nucleotide sequence ID" value="NZ_CP073347.1"/>
</dbReference>
<evidence type="ECO:0000313" key="7">
    <source>
        <dbReference type="Proteomes" id="UP001058461"/>
    </source>
</evidence>
<dbReference type="Pfam" id="PF17802">
    <property type="entry name" value="SpaA"/>
    <property type="match status" value="6"/>
</dbReference>
<feature type="domain" description="SpaA-like prealbumin fold" evidence="5">
    <location>
        <begin position="512"/>
        <end position="586"/>
    </location>
</feature>